<protein>
    <submittedName>
        <fullName evidence="2">Lactate utilization protein</fullName>
    </submittedName>
</protein>
<evidence type="ECO:0000313" key="3">
    <source>
        <dbReference type="Proteomes" id="UP001299546"/>
    </source>
</evidence>
<dbReference type="InterPro" id="IPR024185">
    <property type="entry name" value="FTHF_cligase-like_sf"/>
</dbReference>
<feature type="domain" description="LUD" evidence="1">
    <location>
        <begin position="14"/>
        <end position="204"/>
    </location>
</feature>
<dbReference type="PANTHER" id="PTHR36179:SF2">
    <property type="entry name" value="LUD DOMAIN-CONTAINING PROTEIN"/>
    <property type="match status" value="1"/>
</dbReference>
<evidence type="ECO:0000259" key="1">
    <source>
        <dbReference type="Pfam" id="PF02589"/>
    </source>
</evidence>
<proteinExistence type="predicted"/>
<dbReference type="PANTHER" id="PTHR36179">
    <property type="entry name" value="LUD_DOM DOMAIN-CONTAINING PROTEIN"/>
    <property type="match status" value="1"/>
</dbReference>
<evidence type="ECO:0000313" key="2">
    <source>
        <dbReference type="EMBL" id="MCB7389279.1"/>
    </source>
</evidence>
<organism evidence="2 3">
    <name type="scientific">Bariatricus massiliensis</name>
    <dbReference type="NCBI Taxonomy" id="1745713"/>
    <lineage>
        <taxon>Bacteria</taxon>
        <taxon>Bacillati</taxon>
        <taxon>Bacillota</taxon>
        <taxon>Clostridia</taxon>
        <taxon>Lachnospirales</taxon>
        <taxon>Lachnospiraceae</taxon>
        <taxon>Bariatricus</taxon>
    </lineage>
</organism>
<sequence>MGEFTTKRNKLLAEQMIRAMEARNMEGFYAETKEEALNKALELIPEGSSISWGGSMSIQEIGLTKAVHEGNYEVYDRTDKTPEERRQIMLKAFDCDYYLASANAISEDGILVNIDGNANRVAAIAFGPRNVLMIVGMNKVVKTEADALSRAKNVAAPINAQRFGGTPCAVTGACSMCKSPSCICCQTLVTRFSKEPKRIKIILVNEELGF</sequence>
<accession>A0ABS8DLJ3</accession>
<dbReference type="InterPro" id="IPR037171">
    <property type="entry name" value="NagB/RpiA_transferase-like"/>
</dbReference>
<dbReference type="PIRSF" id="PIRSF020269">
    <property type="entry name" value="DUF1121"/>
    <property type="match status" value="1"/>
</dbReference>
<name>A0ABS8DLJ3_9FIRM</name>
<gene>
    <name evidence="2" type="ORF">LIZ65_18515</name>
</gene>
<dbReference type="SUPFAM" id="SSF100950">
    <property type="entry name" value="NagB/RpiA/CoA transferase-like"/>
    <property type="match status" value="1"/>
</dbReference>
<dbReference type="Proteomes" id="UP001299546">
    <property type="component" value="Unassembled WGS sequence"/>
</dbReference>
<dbReference type="EMBL" id="JAJCIS010000021">
    <property type="protein sequence ID" value="MCB7389279.1"/>
    <property type="molecule type" value="Genomic_DNA"/>
</dbReference>
<dbReference type="Pfam" id="PF02589">
    <property type="entry name" value="LUD_dom"/>
    <property type="match status" value="1"/>
</dbReference>
<reference evidence="2 3" key="1">
    <citation type="submission" date="2021-10" db="EMBL/GenBank/DDBJ databases">
        <title>Collection of gut derived symbiotic bacterial strains cultured from healthy donors.</title>
        <authorList>
            <person name="Lin H."/>
            <person name="Littmann E."/>
            <person name="Kohout C."/>
            <person name="Pamer E.G."/>
        </authorList>
    </citation>
    <scope>NUCLEOTIDE SEQUENCE [LARGE SCALE GENOMIC DNA]</scope>
    <source>
        <strain evidence="2 3">DFI.1.165</strain>
    </source>
</reference>
<dbReference type="RefSeq" id="WP_066735802.1">
    <property type="nucleotide sequence ID" value="NZ_JAJCIQ010000020.1"/>
</dbReference>
<dbReference type="InterPro" id="IPR009501">
    <property type="entry name" value="UCP020269"/>
</dbReference>
<comment type="caution">
    <text evidence="2">The sequence shown here is derived from an EMBL/GenBank/DDBJ whole genome shotgun (WGS) entry which is preliminary data.</text>
</comment>
<dbReference type="Gene3D" id="3.40.50.10420">
    <property type="entry name" value="NagB/RpiA/CoA transferase-like"/>
    <property type="match status" value="1"/>
</dbReference>
<dbReference type="InterPro" id="IPR003741">
    <property type="entry name" value="LUD_dom"/>
</dbReference>
<keyword evidence="3" id="KW-1185">Reference proteome</keyword>